<dbReference type="RefSeq" id="WP_198843044.1">
    <property type="nucleotide sequence ID" value="NZ_JAEHFJ010000016.1"/>
</dbReference>
<name>A0ABS0WWU7_9FLAO</name>
<dbReference type="Gene3D" id="3.40.50.150">
    <property type="entry name" value="Vaccinia Virus protein VP39"/>
    <property type="match status" value="1"/>
</dbReference>
<evidence type="ECO:0000256" key="1">
    <source>
        <dbReference type="ARBA" id="ARBA00022603"/>
    </source>
</evidence>
<keyword evidence="2" id="KW-0808">Transferase</keyword>
<dbReference type="Pfam" id="PF13649">
    <property type="entry name" value="Methyltransf_25"/>
    <property type="match status" value="1"/>
</dbReference>
<organism evidence="4 5">
    <name type="scientific">Aureibaculum flavum</name>
    <dbReference type="NCBI Taxonomy" id="2795986"/>
    <lineage>
        <taxon>Bacteria</taxon>
        <taxon>Pseudomonadati</taxon>
        <taxon>Bacteroidota</taxon>
        <taxon>Flavobacteriia</taxon>
        <taxon>Flavobacteriales</taxon>
        <taxon>Flavobacteriaceae</taxon>
        <taxon>Aureibaculum</taxon>
    </lineage>
</organism>
<dbReference type="GO" id="GO:0008168">
    <property type="term" value="F:methyltransferase activity"/>
    <property type="evidence" value="ECO:0007669"/>
    <property type="project" value="UniProtKB-KW"/>
</dbReference>
<evidence type="ECO:0000256" key="2">
    <source>
        <dbReference type="ARBA" id="ARBA00022679"/>
    </source>
</evidence>
<feature type="domain" description="Methyltransferase" evidence="3">
    <location>
        <begin position="51"/>
        <end position="143"/>
    </location>
</feature>
<dbReference type="GO" id="GO:0032259">
    <property type="term" value="P:methylation"/>
    <property type="evidence" value="ECO:0007669"/>
    <property type="project" value="UniProtKB-KW"/>
</dbReference>
<reference evidence="4 5" key="1">
    <citation type="submission" date="2020-12" db="EMBL/GenBank/DDBJ databases">
        <title>Aureibaculum luteum sp. nov. and Aureibaculum flavum sp. nov., novel members of the family Flavobacteriaceae isolated from Antarctic intertidal sediments.</title>
        <authorList>
            <person name="He X."/>
            <person name="Zhang X."/>
        </authorList>
    </citation>
    <scope>NUCLEOTIDE SEQUENCE [LARGE SCALE GENOMIC DNA]</scope>
    <source>
        <strain evidence="4 5">A20</strain>
    </source>
</reference>
<evidence type="ECO:0000259" key="3">
    <source>
        <dbReference type="Pfam" id="PF13649"/>
    </source>
</evidence>
<evidence type="ECO:0000313" key="5">
    <source>
        <dbReference type="Proteomes" id="UP000623301"/>
    </source>
</evidence>
<dbReference type="CDD" id="cd02440">
    <property type="entry name" value="AdoMet_MTases"/>
    <property type="match status" value="1"/>
</dbReference>
<evidence type="ECO:0000313" key="4">
    <source>
        <dbReference type="EMBL" id="MBJ2176456.1"/>
    </source>
</evidence>
<protein>
    <submittedName>
        <fullName evidence="4">Methyltransferase domain-containing protein</fullName>
    </submittedName>
</protein>
<keyword evidence="5" id="KW-1185">Reference proteome</keyword>
<dbReference type="InterPro" id="IPR041698">
    <property type="entry name" value="Methyltransf_25"/>
</dbReference>
<gene>
    <name evidence="4" type="ORF">JBL43_19555</name>
</gene>
<sequence length="217" mass="25174">MTKKLHDKNILSVQTYNSSAKNYQDKFMEMDLYNDTFIQFCDLIKVDNAKIFEIASGPGNITKYLRSIRPKFQIKGIDLAPNMIKLAKINNPEVDFKRMDCRNINEIKESFDAIMCGFCMPYLTKDECSKLIQDCSNLLNTNGILYISTMEDDYEKSGLEATSFSGKNQVYIYYHQADFIEKQLDKSGFEIVNLIRKKYPETDGTFLTDMIFIVKKK</sequence>
<comment type="caution">
    <text evidence="4">The sequence shown here is derived from an EMBL/GenBank/DDBJ whole genome shotgun (WGS) entry which is preliminary data.</text>
</comment>
<dbReference type="InterPro" id="IPR029063">
    <property type="entry name" value="SAM-dependent_MTases_sf"/>
</dbReference>
<dbReference type="PANTHER" id="PTHR43861:SF1">
    <property type="entry name" value="TRANS-ACONITATE 2-METHYLTRANSFERASE"/>
    <property type="match status" value="1"/>
</dbReference>
<accession>A0ABS0WWU7</accession>
<proteinExistence type="predicted"/>
<dbReference type="SUPFAM" id="SSF53335">
    <property type="entry name" value="S-adenosyl-L-methionine-dependent methyltransferases"/>
    <property type="match status" value="1"/>
</dbReference>
<keyword evidence="1 4" id="KW-0489">Methyltransferase</keyword>
<dbReference type="Proteomes" id="UP000623301">
    <property type="component" value="Unassembled WGS sequence"/>
</dbReference>
<dbReference type="EMBL" id="JAEHFJ010000016">
    <property type="protein sequence ID" value="MBJ2176456.1"/>
    <property type="molecule type" value="Genomic_DNA"/>
</dbReference>
<dbReference type="PANTHER" id="PTHR43861">
    <property type="entry name" value="TRANS-ACONITATE 2-METHYLTRANSFERASE-RELATED"/>
    <property type="match status" value="1"/>
</dbReference>